<keyword evidence="1" id="KW-0472">Membrane</keyword>
<accession>A0A4Y7JTT9</accession>
<proteinExistence type="predicted"/>
<evidence type="ECO:0000313" key="3">
    <source>
        <dbReference type="Proteomes" id="UP000316621"/>
    </source>
</evidence>
<dbReference type="Gramene" id="RZC63361">
    <property type="protein sequence ID" value="RZC63361"/>
    <property type="gene ID" value="C5167_025135"/>
</dbReference>
<evidence type="ECO:0000256" key="1">
    <source>
        <dbReference type="SAM" id="Phobius"/>
    </source>
</evidence>
<organism evidence="2 3">
    <name type="scientific">Papaver somniferum</name>
    <name type="common">Opium poppy</name>
    <dbReference type="NCBI Taxonomy" id="3469"/>
    <lineage>
        <taxon>Eukaryota</taxon>
        <taxon>Viridiplantae</taxon>
        <taxon>Streptophyta</taxon>
        <taxon>Embryophyta</taxon>
        <taxon>Tracheophyta</taxon>
        <taxon>Spermatophyta</taxon>
        <taxon>Magnoliopsida</taxon>
        <taxon>Ranunculales</taxon>
        <taxon>Papaveraceae</taxon>
        <taxon>Papaveroideae</taxon>
        <taxon>Papaver</taxon>
    </lineage>
</organism>
<keyword evidence="1" id="KW-1133">Transmembrane helix</keyword>
<evidence type="ECO:0000313" key="2">
    <source>
        <dbReference type="EMBL" id="RZC63361.1"/>
    </source>
</evidence>
<sequence>MMIVLMVNEIGAIDDDLGFLKEESRSISDSSVELMMYAILFEGFCATWLIFKYWVVFSAHCCIS</sequence>
<name>A0A4Y7JTT9_PAPSO</name>
<dbReference type="EMBL" id="CM010719">
    <property type="protein sequence ID" value="RZC63361.1"/>
    <property type="molecule type" value="Genomic_DNA"/>
</dbReference>
<gene>
    <name evidence="2" type="ORF">C5167_025135</name>
</gene>
<keyword evidence="1" id="KW-0812">Transmembrane</keyword>
<reference evidence="2 3" key="1">
    <citation type="journal article" date="2018" name="Science">
        <title>The opium poppy genome and morphinan production.</title>
        <authorList>
            <person name="Guo L."/>
            <person name="Winzer T."/>
            <person name="Yang X."/>
            <person name="Li Y."/>
            <person name="Ning Z."/>
            <person name="He Z."/>
            <person name="Teodor R."/>
            <person name="Lu Y."/>
            <person name="Bowser T.A."/>
            <person name="Graham I.A."/>
            <person name="Ye K."/>
        </authorList>
    </citation>
    <scope>NUCLEOTIDE SEQUENCE [LARGE SCALE GENOMIC DNA]</scope>
    <source>
        <strain evidence="3">cv. HN1</strain>
        <tissue evidence="2">Leaves</tissue>
    </source>
</reference>
<dbReference type="AlphaFoldDB" id="A0A4Y7JTT9"/>
<protein>
    <submittedName>
        <fullName evidence="2">Uncharacterized protein</fullName>
    </submittedName>
</protein>
<feature type="transmembrane region" description="Helical" evidence="1">
    <location>
        <begin position="34"/>
        <end position="55"/>
    </location>
</feature>
<dbReference type="Proteomes" id="UP000316621">
    <property type="component" value="Chromosome 5"/>
</dbReference>
<keyword evidence="3" id="KW-1185">Reference proteome</keyword>